<geneLocation type="plasmid" evidence="1 2">
    <name>pCLJ</name>
</geneLocation>
<dbReference type="EMBL" id="CP001081">
    <property type="protein sequence ID" value="ACQ51346.1"/>
    <property type="molecule type" value="Genomic_DNA"/>
</dbReference>
<organism evidence="1 2">
    <name type="scientific">Clostridium botulinum (strain 657 / Type Ba4)</name>
    <dbReference type="NCBI Taxonomy" id="515621"/>
    <lineage>
        <taxon>Bacteria</taxon>
        <taxon>Bacillati</taxon>
        <taxon>Bacillota</taxon>
        <taxon>Clostridia</taxon>
        <taxon>Eubacteriales</taxon>
        <taxon>Clostridiaceae</taxon>
        <taxon>Clostridium</taxon>
    </lineage>
</organism>
<reference evidence="2" key="2">
    <citation type="submission" date="2008-05" db="EMBL/GenBank/DDBJ databases">
        <title>Genome sequence of Clostridium botulinum Ba4 strain 657 plasmid pCLJ.</title>
        <authorList>
            <person name="Shrivastava S."/>
            <person name="Brown J.L."/>
            <person name="Bruce D."/>
            <person name="Detter C."/>
            <person name="Munk C."/>
            <person name="Smith L.A."/>
            <person name="Smith T.J."/>
            <person name="Sutton G."/>
            <person name="Brettin T.S."/>
        </authorList>
    </citation>
    <scope>NUCLEOTIDE SEQUENCE [LARGE SCALE GENOMIC DNA]</scope>
    <source>
        <strain evidence="2">657 / Type Ba4</strain>
        <plasmid evidence="2">pCLJ</plasmid>
    </source>
</reference>
<keyword evidence="1" id="KW-0614">Plasmid</keyword>
<gene>
    <name evidence="1" type="ordered locus">CLJ_0070</name>
</gene>
<accession>A0A3F2ZXP8</accession>
<sequence length="39" mass="4546">MAFKQANRLKGGFYEFSKNTRDFSHGMNSQKCLIYNLIS</sequence>
<dbReference type="KEGG" id="cbi:CLJ_0070"/>
<dbReference type="AlphaFoldDB" id="A0A3F2ZXP8"/>
<evidence type="ECO:0000313" key="1">
    <source>
        <dbReference type="EMBL" id="ACQ51346.1"/>
    </source>
</evidence>
<reference evidence="1 2" key="1">
    <citation type="journal article" date="2007" name="PLoS ONE">
        <title>Analysis of the neurotoxin complex genes in Clostridium botulinum A1-A4 and B1 strains: BoNT/A3, /Ba4 and /B1 clusters are located within plasmids.</title>
        <authorList>
            <person name="Smith T.J."/>
            <person name="Hill K.K."/>
            <person name="Foley B.T."/>
            <person name="Detter J.C."/>
            <person name="Munk A.C."/>
            <person name="Bruce D.C."/>
            <person name="Doggett N.A."/>
            <person name="Smith L.A."/>
            <person name="Marks J.D."/>
            <person name="Xie G."/>
            <person name="Brettin T.S."/>
        </authorList>
    </citation>
    <scope>NUCLEOTIDE SEQUENCE [LARGE SCALE GENOMIC DNA]</scope>
    <source>
        <strain evidence="2">657 / Type Ba4</strain>
    </source>
</reference>
<evidence type="ECO:0000313" key="2">
    <source>
        <dbReference type="Proteomes" id="UP000002333"/>
    </source>
</evidence>
<proteinExistence type="predicted"/>
<name>A0A3F2ZXP8_CLOB6</name>
<dbReference type="Proteomes" id="UP000002333">
    <property type="component" value="Plasmid pCLJ"/>
</dbReference>
<protein>
    <submittedName>
        <fullName evidence="1">Uncharacterized protein</fullName>
    </submittedName>
</protein>